<dbReference type="RefSeq" id="WP_000487869.1">
    <property type="nucleotide sequence ID" value="NZ_JYRL01000006.1"/>
</dbReference>
<evidence type="ECO:0000313" key="13">
    <source>
        <dbReference type="EMBL" id="ECX8863857.1"/>
    </source>
</evidence>
<evidence type="ECO:0000313" key="8">
    <source>
        <dbReference type="EMBL" id="ECK4159547.1"/>
    </source>
</evidence>
<dbReference type="EMBL" id="AAMEEU010000095">
    <property type="protein sequence ID" value="EDG4442477.1"/>
    <property type="molecule type" value="Genomic_DNA"/>
</dbReference>
<keyword evidence="1" id="KW-1133">Transmembrane helix</keyword>
<dbReference type="EMBL" id="AALBGQ010000003">
    <property type="protein sequence ID" value="ECX8863857.1"/>
    <property type="molecule type" value="Genomic_DNA"/>
</dbReference>
<dbReference type="EMBL" id="AAHBTB010000029">
    <property type="protein sequence ID" value="EBU3460148.1"/>
    <property type="molecule type" value="Genomic_DNA"/>
</dbReference>
<name>A0A613CPE5_SALER</name>
<dbReference type="EMBL" id="AAIMFP010000038">
    <property type="protein sequence ID" value="ECF7612974.1"/>
    <property type="molecule type" value="Genomic_DNA"/>
</dbReference>
<dbReference type="EMBL" id="AACWTM010000036">
    <property type="protein sequence ID" value="EAN0108933.1"/>
    <property type="molecule type" value="Genomic_DNA"/>
</dbReference>
<sequence>MFQTIKMRAYLLTFIVFLIVAYSISTFITPESYFFVFLPTICSVALFGIHRKKYKKIKALNDFILYSAAALVAMGKALHQVNTVNKPIEYIVDTISFNINIVTFFIFLVILKGIIALYEFKYAS</sequence>
<evidence type="ECO:0000313" key="4">
    <source>
        <dbReference type="EMBL" id="EBO6303493.1"/>
    </source>
</evidence>
<evidence type="ECO:0000313" key="5">
    <source>
        <dbReference type="EMBL" id="EBQ1840442.1"/>
    </source>
</evidence>
<dbReference type="Proteomes" id="UP000839926">
    <property type="component" value="Unassembled WGS sequence"/>
</dbReference>
<feature type="transmembrane region" description="Helical" evidence="1">
    <location>
        <begin position="34"/>
        <end position="51"/>
    </location>
</feature>
<accession>A0A613CPE5</accession>
<dbReference type="EMBL" id="AAGODW010000001">
    <property type="protein sequence ID" value="EBQ1840442.1"/>
    <property type="molecule type" value="Genomic_DNA"/>
</dbReference>
<evidence type="ECO:0000313" key="7">
    <source>
        <dbReference type="EMBL" id="ECF7612974.1"/>
    </source>
</evidence>
<evidence type="ECO:0000313" key="3">
    <source>
        <dbReference type="EMBL" id="EBM1208439.1"/>
    </source>
</evidence>
<dbReference type="EMBL" id="AAKWGI010000004">
    <property type="protein sequence ID" value="ECW3869717.1"/>
    <property type="molecule type" value="Genomic_DNA"/>
</dbReference>
<dbReference type="EMBL" id="AAKDBN010000002">
    <property type="protein sequence ID" value="ECQ8284524.1"/>
    <property type="molecule type" value="Genomic_DNA"/>
</dbReference>
<evidence type="ECO:0000313" key="15">
    <source>
        <dbReference type="EMBL" id="EDB1270795.1"/>
    </source>
</evidence>
<evidence type="ECO:0000313" key="2">
    <source>
        <dbReference type="EMBL" id="EAN0108933.1"/>
    </source>
</evidence>
<evidence type="ECO:0000256" key="1">
    <source>
        <dbReference type="SAM" id="Phobius"/>
    </source>
</evidence>
<dbReference type="EMBL" id="AALEWZ010000045">
    <property type="protein sequence ID" value="ECZ3470161.1"/>
    <property type="molecule type" value="Genomic_DNA"/>
</dbReference>
<evidence type="ECO:0000313" key="14">
    <source>
        <dbReference type="EMBL" id="ECZ3470161.1"/>
    </source>
</evidence>
<feature type="transmembrane region" description="Helical" evidence="1">
    <location>
        <begin position="9"/>
        <end position="28"/>
    </location>
</feature>
<comment type="caution">
    <text evidence="10">The sequence shown here is derived from an EMBL/GenBank/DDBJ whole genome shotgun (WGS) entry which is preliminary data.</text>
</comment>
<feature type="transmembrane region" description="Helical" evidence="1">
    <location>
        <begin position="99"/>
        <end position="118"/>
    </location>
</feature>
<evidence type="ECO:0000313" key="12">
    <source>
        <dbReference type="EMBL" id="ECW3869717.1"/>
    </source>
</evidence>
<evidence type="ECO:0000313" key="11">
    <source>
        <dbReference type="EMBL" id="ECS1356970.1"/>
    </source>
</evidence>
<dbReference type="EMBL" id="AAKARM010000042">
    <property type="protein sequence ID" value="ECQ3835008.1"/>
    <property type="molecule type" value="Genomic_DNA"/>
</dbReference>
<keyword evidence="1" id="KW-0812">Transmembrane</keyword>
<feature type="transmembrane region" description="Helical" evidence="1">
    <location>
        <begin position="63"/>
        <end position="79"/>
    </location>
</feature>
<evidence type="ECO:0000313" key="6">
    <source>
        <dbReference type="EMBL" id="EBU3460148.1"/>
    </source>
</evidence>
<evidence type="ECO:0000313" key="17">
    <source>
        <dbReference type="EMBL" id="EDH3834180.1"/>
    </source>
</evidence>
<evidence type="ECO:0000313" key="16">
    <source>
        <dbReference type="EMBL" id="EDG4442477.1"/>
    </source>
</evidence>
<dbReference type="Proteomes" id="UP000839921">
    <property type="component" value="Unassembled WGS sequence"/>
</dbReference>
<dbReference type="EMBL" id="AAMHLS010000046">
    <property type="protein sequence ID" value="EDH3834180.1"/>
    <property type="molecule type" value="Genomic_DNA"/>
</dbReference>
<dbReference type="EMBL" id="AAGBOZ010000064">
    <property type="protein sequence ID" value="EBM1208439.1"/>
    <property type="molecule type" value="Genomic_DNA"/>
</dbReference>
<reference evidence="5" key="1">
    <citation type="submission" date="2018-07" db="EMBL/GenBank/DDBJ databases">
        <authorList>
            <consortium name="GenomeTrakr network: Whole genome sequencing for foodborne pathogen traceback"/>
        </authorList>
    </citation>
    <scope>NUCLEOTIDE SEQUENCE [LARGE SCALE GENOMIC DNA]</scope>
    <source>
        <strain evidence="5">CFSAN047025</strain>
    </source>
</reference>
<dbReference type="EMBL" id="AALMKF010000005">
    <property type="protein sequence ID" value="EDB1270795.1"/>
    <property type="molecule type" value="Genomic_DNA"/>
</dbReference>
<proteinExistence type="predicted"/>
<evidence type="ECO:0000313" key="9">
    <source>
        <dbReference type="EMBL" id="ECQ3835008.1"/>
    </source>
</evidence>
<reference evidence="10" key="2">
    <citation type="submission" date="2019-09" db="EMBL/GenBank/DDBJ databases">
        <authorList>
            <consortium name="PulseNet: The National Subtyping Network for Foodborne Disease Surveillance"/>
            <person name="Tarr C.L."/>
            <person name="Trees E."/>
            <person name="Katz L.S."/>
            <person name="Carleton-Romer H.A."/>
            <person name="Stroika S."/>
            <person name="Kucerova Z."/>
            <person name="Roache K.F."/>
            <person name="Sabol A.L."/>
            <person name="Besser J."/>
            <person name="Gerner-Smidt P."/>
        </authorList>
    </citation>
    <scope>NUCLEOTIDE SEQUENCE</scope>
    <source>
        <strain evidence="13">PNUSAS026383</strain>
        <strain evidence="6">PNUSAS028232</strain>
        <strain evidence="7">PNUSAS032112</strain>
        <strain evidence="3">PNUSAS046051</strain>
        <strain evidence="4">PNUSAS046963</strain>
        <strain evidence="2">PNUSAS052058</strain>
        <strain evidence="8">PNUSAS084804</strain>
        <strain evidence="9">PNUSAS094705</strain>
        <strain evidence="10">PNUSAS095261</strain>
        <strain evidence="11">PNUSAS098560</strain>
        <strain evidence="12">PNUSAS099896</strain>
        <strain evidence="14">PNUSAS102662</strain>
        <strain evidence="15">PNUSAS104897</strain>
        <strain evidence="16">PNUSAS105722</strain>
        <strain evidence="17">PNUSAS110071</strain>
    </source>
</reference>
<gene>
    <name evidence="5" type="ORF">AZF90_01835</name>
    <name evidence="7" type="ORF">C2K94_22120</name>
    <name evidence="13" type="ORF">CS131_05155</name>
    <name evidence="6" type="ORF">CVR34_24175</name>
    <name evidence="2" type="ORF">D5U23_25355</name>
    <name evidence="3" type="ORF">DT651_23755</name>
    <name evidence="4" type="ORF">DV609_22225</name>
    <name evidence="10" type="ORF">F0113_05060</name>
    <name evidence="9" type="ORF">F0A54_22980</name>
    <name evidence="11" type="ORF">F2305_23615</name>
    <name evidence="12" type="ORF">F3007_10160</name>
    <name evidence="14" type="ORF">F7J14_22935</name>
    <name evidence="15" type="ORF">F9D41_15700</name>
    <name evidence="8" type="ORF">FRK61_10655</name>
    <name evidence="16" type="ORF">GCV17_22885</name>
    <name evidence="17" type="ORF">GDD90_23065</name>
</gene>
<protein>
    <submittedName>
        <fullName evidence="10">Uncharacterized protein</fullName>
    </submittedName>
</protein>
<evidence type="ECO:0000313" key="10">
    <source>
        <dbReference type="EMBL" id="ECQ8284524.1"/>
    </source>
</evidence>
<organism evidence="10">
    <name type="scientific">Salmonella enterica</name>
    <name type="common">Salmonella choleraesuis</name>
    <dbReference type="NCBI Taxonomy" id="28901"/>
    <lineage>
        <taxon>Bacteria</taxon>
        <taxon>Pseudomonadati</taxon>
        <taxon>Pseudomonadota</taxon>
        <taxon>Gammaproteobacteria</taxon>
        <taxon>Enterobacterales</taxon>
        <taxon>Enterobacteriaceae</taxon>
        <taxon>Salmonella</taxon>
    </lineage>
</organism>
<dbReference type="EMBL" id="AAKIPG010000191">
    <property type="protein sequence ID" value="ECS1356970.1"/>
    <property type="molecule type" value="Genomic_DNA"/>
</dbReference>
<dbReference type="EMBL" id="AAJBSW010000006">
    <property type="protein sequence ID" value="ECK4159547.1"/>
    <property type="molecule type" value="Genomic_DNA"/>
</dbReference>
<dbReference type="AlphaFoldDB" id="A0A613CPE5"/>
<keyword evidence="1" id="KW-0472">Membrane</keyword>
<dbReference type="EMBL" id="AAGJCY010000026">
    <property type="protein sequence ID" value="EBO6303493.1"/>
    <property type="molecule type" value="Genomic_DNA"/>
</dbReference>